<gene>
    <name evidence="1" type="ORF">M9458_043026</name>
</gene>
<sequence length="113" mass="12401">MFFVKDPERIGSTESLKRTESSERLVCESDITNLCKLCNMAADHIGELASMENSNRSARPGFCSGKYSLLVIVGQSGPAGFVDLLVSEIERARFPRPSLSESTSGREKPLKTM</sequence>
<evidence type="ECO:0000313" key="2">
    <source>
        <dbReference type="Proteomes" id="UP001529510"/>
    </source>
</evidence>
<dbReference type="AlphaFoldDB" id="A0ABD0NE08"/>
<dbReference type="EMBL" id="JAMKFB020000022">
    <property type="protein sequence ID" value="KAL0159301.1"/>
    <property type="molecule type" value="Genomic_DNA"/>
</dbReference>
<proteinExistence type="predicted"/>
<accession>A0ABD0NE08</accession>
<protein>
    <submittedName>
        <fullName evidence="1">Uncharacterized protein</fullName>
    </submittedName>
</protein>
<comment type="caution">
    <text evidence="1">The sequence shown here is derived from an EMBL/GenBank/DDBJ whole genome shotgun (WGS) entry which is preliminary data.</text>
</comment>
<organism evidence="1 2">
    <name type="scientific">Cirrhinus mrigala</name>
    <name type="common">Mrigala</name>
    <dbReference type="NCBI Taxonomy" id="683832"/>
    <lineage>
        <taxon>Eukaryota</taxon>
        <taxon>Metazoa</taxon>
        <taxon>Chordata</taxon>
        <taxon>Craniata</taxon>
        <taxon>Vertebrata</taxon>
        <taxon>Euteleostomi</taxon>
        <taxon>Actinopterygii</taxon>
        <taxon>Neopterygii</taxon>
        <taxon>Teleostei</taxon>
        <taxon>Ostariophysi</taxon>
        <taxon>Cypriniformes</taxon>
        <taxon>Cyprinidae</taxon>
        <taxon>Labeoninae</taxon>
        <taxon>Labeonini</taxon>
        <taxon>Cirrhinus</taxon>
    </lineage>
</organism>
<keyword evidence="2" id="KW-1185">Reference proteome</keyword>
<evidence type="ECO:0000313" key="1">
    <source>
        <dbReference type="EMBL" id="KAL0159301.1"/>
    </source>
</evidence>
<dbReference type="Proteomes" id="UP001529510">
    <property type="component" value="Unassembled WGS sequence"/>
</dbReference>
<reference evidence="1 2" key="1">
    <citation type="submission" date="2024-05" db="EMBL/GenBank/DDBJ databases">
        <title>Genome sequencing and assembly of Indian major carp, Cirrhinus mrigala (Hamilton, 1822).</title>
        <authorList>
            <person name="Mohindra V."/>
            <person name="Chowdhury L.M."/>
            <person name="Lal K."/>
            <person name="Jena J.K."/>
        </authorList>
    </citation>
    <scope>NUCLEOTIDE SEQUENCE [LARGE SCALE GENOMIC DNA]</scope>
    <source>
        <strain evidence="1">CM1030</strain>
        <tissue evidence="1">Blood</tissue>
    </source>
</reference>
<name>A0ABD0NE08_CIRMR</name>